<evidence type="ECO:0000313" key="1">
    <source>
        <dbReference type="EMBL" id="CBL94146.1"/>
    </source>
</evidence>
<organism evidence="1">
    <name type="scientific">Malus domestica</name>
    <name type="common">Apple</name>
    <name type="synonym">Pyrus malus</name>
    <dbReference type="NCBI Taxonomy" id="3750"/>
    <lineage>
        <taxon>Eukaryota</taxon>
        <taxon>Viridiplantae</taxon>
        <taxon>Streptophyta</taxon>
        <taxon>Embryophyta</taxon>
        <taxon>Tracheophyta</taxon>
        <taxon>Spermatophyta</taxon>
        <taxon>Magnoliopsida</taxon>
        <taxon>eudicotyledons</taxon>
        <taxon>Gunneridae</taxon>
        <taxon>Pentapetalae</taxon>
        <taxon>rosids</taxon>
        <taxon>fabids</taxon>
        <taxon>Rosales</taxon>
        <taxon>Rosaceae</taxon>
        <taxon>Amygdaloideae</taxon>
        <taxon>Maleae</taxon>
        <taxon>Malus</taxon>
    </lineage>
</organism>
<name>E4Z8M3_MALDO</name>
<dbReference type="PROSITE" id="PS51257">
    <property type="entry name" value="PROKAR_LIPOPROTEIN"/>
    <property type="match status" value="1"/>
</dbReference>
<dbReference type="AlphaFoldDB" id="E4Z8M3"/>
<proteinExistence type="predicted"/>
<sequence length="23" mass="2478">MNARDHPHAIGSCNAWFSSCACV</sequence>
<dbReference type="EMBL" id="FN823234">
    <property type="protein sequence ID" value="CBL94146.1"/>
    <property type="molecule type" value="Genomic_DNA"/>
</dbReference>
<protein>
    <submittedName>
        <fullName evidence="1">Uncharacterized protein</fullName>
    </submittedName>
</protein>
<reference evidence="1" key="1">
    <citation type="submission" date="2010-04" db="EMBL/GenBank/DDBJ databases">
        <title>Genomic organization of the Mal d 1 gene cluster on apple (Malus x domestica) linkage group 16.</title>
        <authorList>
            <person name="Pagliarani G."/>
            <person name="Paris R."/>
            <person name="Arens P."/>
            <person name="Tartarini S."/>
            <person name="Peters S."/>
            <person name="van de Weg E."/>
        </authorList>
    </citation>
    <scope>NUCLEOTIDE SEQUENCE</scope>
</reference>
<accession>E4Z8M3</accession>